<feature type="domain" description="Peptidase M16 N-terminal" evidence="8">
    <location>
        <begin position="56"/>
        <end position="181"/>
    </location>
</feature>
<dbReference type="InterPro" id="IPR050626">
    <property type="entry name" value="Peptidase_M16"/>
</dbReference>
<dbReference type="AlphaFoldDB" id="A0A134BDE7"/>
<feature type="domain" description="Peptidase M16 C-terminal" evidence="9">
    <location>
        <begin position="211"/>
        <end position="295"/>
    </location>
</feature>
<dbReference type="EMBL" id="LSDK01000021">
    <property type="protein sequence ID" value="KXB77974.1"/>
    <property type="molecule type" value="Genomic_DNA"/>
</dbReference>
<dbReference type="InterPro" id="IPR011765">
    <property type="entry name" value="Pept_M16_N"/>
</dbReference>
<dbReference type="GO" id="GO:0006508">
    <property type="term" value="P:proteolysis"/>
    <property type="evidence" value="ECO:0007669"/>
    <property type="project" value="UniProtKB-KW"/>
</dbReference>
<comment type="caution">
    <text evidence="10">The sequence shown here is derived from an EMBL/GenBank/DDBJ whole genome shotgun (WGS) entry which is preliminary data.</text>
</comment>
<evidence type="ECO:0000256" key="5">
    <source>
        <dbReference type="ARBA" id="ARBA00023049"/>
    </source>
</evidence>
<dbReference type="InterPro" id="IPR011249">
    <property type="entry name" value="Metalloenz_LuxS/M16"/>
</dbReference>
<accession>A0A134BDE7</accession>
<evidence type="ECO:0000313" key="10">
    <source>
        <dbReference type="EMBL" id="KXB77974.1"/>
    </source>
</evidence>
<organism evidence="10 11">
    <name type="scientific">Porphyromonas somerae</name>
    <dbReference type="NCBI Taxonomy" id="322095"/>
    <lineage>
        <taxon>Bacteria</taxon>
        <taxon>Pseudomonadati</taxon>
        <taxon>Bacteroidota</taxon>
        <taxon>Bacteroidia</taxon>
        <taxon>Bacteroidales</taxon>
        <taxon>Porphyromonadaceae</taxon>
        <taxon>Porphyromonas</taxon>
    </lineage>
</organism>
<dbReference type="PANTHER" id="PTHR43690">
    <property type="entry name" value="NARDILYSIN"/>
    <property type="match status" value="1"/>
</dbReference>
<comment type="similarity">
    <text evidence="1">Belongs to the peptidase M16 family.</text>
</comment>
<keyword evidence="7" id="KW-0812">Transmembrane</keyword>
<protein>
    <submittedName>
        <fullName evidence="10">Peptidase M16 inactive domain protein</fullName>
    </submittedName>
</protein>
<name>A0A134BDE7_9PORP</name>
<gene>
    <name evidence="10" type="ORF">HMPREF3185_00317</name>
</gene>
<evidence type="ECO:0000256" key="2">
    <source>
        <dbReference type="ARBA" id="ARBA00022670"/>
    </source>
</evidence>
<keyword evidence="5" id="KW-0482">Metalloprotease</keyword>
<evidence type="ECO:0000259" key="8">
    <source>
        <dbReference type="Pfam" id="PF00675"/>
    </source>
</evidence>
<dbReference type="Pfam" id="PF00675">
    <property type="entry name" value="Peptidase_M16"/>
    <property type="match status" value="1"/>
</dbReference>
<dbReference type="SUPFAM" id="SSF63411">
    <property type="entry name" value="LuxS/MPP-like metallohydrolase"/>
    <property type="match status" value="3"/>
</dbReference>
<evidence type="ECO:0000313" key="11">
    <source>
        <dbReference type="Proteomes" id="UP000070224"/>
    </source>
</evidence>
<dbReference type="PANTHER" id="PTHR43690:SF34">
    <property type="entry name" value="ZINC PROTEASE PQQL-LIKE"/>
    <property type="match status" value="1"/>
</dbReference>
<evidence type="ECO:0000256" key="1">
    <source>
        <dbReference type="ARBA" id="ARBA00007261"/>
    </source>
</evidence>
<keyword evidence="3" id="KW-0378">Hydrolase</keyword>
<evidence type="ECO:0000259" key="9">
    <source>
        <dbReference type="Pfam" id="PF05193"/>
    </source>
</evidence>
<dbReference type="InterPro" id="IPR007863">
    <property type="entry name" value="Peptidase_M16_C"/>
</dbReference>
<evidence type="ECO:0000256" key="6">
    <source>
        <dbReference type="SAM" id="MobiDB-lite"/>
    </source>
</evidence>
<proteinExistence type="inferred from homology"/>
<dbReference type="PATRIC" id="fig|322095.3.peg.313"/>
<feature type="domain" description="Peptidase M16 C-terminal" evidence="9">
    <location>
        <begin position="706"/>
        <end position="873"/>
    </location>
</feature>
<dbReference type="RefSeq" id="WP_082713124.1">
    <property type="nucleotide sequence ID" value="NZ_KQ960414.1"/>
</dbReference>
<evidence type="ECO:0000256" key="3">
    <source>
        <dbReference type="ARBA" id="ARBA00022801"/>
    </source>
</evidence>
<evidence type="ECO:0000256" key="7">
    <source>
        <dbReference type="SAM" id="Phobius"/>
    </source>
</evidence>
<evidence type="ECO:0000256" key="4">
    <source>
        <dbReference type="ARBA" id="ARBA00022833"/>
    </source>
</evidence>
<keyword evidence="7" id="KW-0472">Membrane</keyword>
<dbReference type="Gene3D" id="3.30.830.10">
    <property type="entry name" value="Metalloenzyme, LuxS/M16 peptidase-like"/>
    <property type="match status" value="3"/>
</dbReference>
<reference evidence="11" key="1">
    <citation type="submission" date="2016-01" db="EMBL/GenBank/DDBJ databases">
        <authorList>
            <person name="Mitreva M."/>
            <person name="Pepin K.H."/>
            <person name="Mihindukulasuriya K.A."/>
            <person name="Fulton R."/>
            <person name="Fronick C."/>
            <person name="O'Laughlin M."/>
            <person name="Miner T."/>
            <person name="Herter B."/>
            <person name="Rosa B.A."/>
            <person name="Cordes M."/>
            <person name="Tomlinson C."/>
            <person name="Wollam A."/>
            <person name="Palsikar V.B."/>
            <person name="Mardis E.R."/>
            <person name="Wilson R.K."/>
        </authorList>
    </citation>
    <scope>NUCLEOTIDE SEQUENCE [LARGE SCALE GENOMIC DNA]</scope>
    <source>
        <strain evidence="11">KA00683</strain>
    </source>
</reference>
<sequence>MAIDRYVYTPTSRVERKGFCSIGLPLLFTLFFLSFAYLSFAQERRGTLSNGMSYILRHNAQPRKKMEVRLVMGVGSCVQRPDEAGYAHFIEHLAFGRTKHFASGGIKRYAERLGTRYGVGLNAMTGHDRTVYMVSLPTDEPHVLDSTALILSDWLTGLQLDSLEVEQERSIIKEEIRAYVQPDPFYALKVGTGIHSRSLPVGTAQDIDRATASGLRAFYRRWYRPSLATIVLVGDFDLDAAEKSLRATFTTAPTTPAHTYIEPELHYPRGLHLESHSDTLIRTATLDLIFPHKTLPTRTLSELFTEKVHRMALAAWSHRLDKLRGAKLADSWYLGRTSHLSLTLEGSRTAEILRDLREAISALSVLRRGTISERELALLKERAKSALYVVTGDTPSAGWCDYYTDEILHGDHFLTDEAEKKELERRIDSLRASDLRPAFDRLYRYLMGPSKLASFTHNAQLPETARPQRGAIERAIQRGLSAQRTRLTFTPPSDEATKEKKSAIPQLLTPPQKLPTAQLRSSKLHPDLGVQEAYLPNGIRIILRPLPEADSVVKIAINHPSGLRNVPLDEQPRVASLAAYMELGGIATLPREQLDSFLFDHGVALTLTEAMDWGALLGTAPTGKTYSLLRLMKEKMLRPEAATADFEEARESLITALGRPSRLEQMLARDPERKLQRRLDSILGTYIPQREPETEAEARALSLPYMIDFHTDLWTRTEGMTIVVVGRFDSEALLKEISSVFADLPQRPAKPTLPSQGQLTAENYTLEDTDAGDETALHNVYYGTYEPTLRGSLRLKLMRELLRSRLIDRLRSEAGIIYSPYLYMEYRPKPEPFVWFRLETLVKSSNAPLACKLIEELVEDLQTKLASPSEIADIARTFLINKREALTESDLASWQDMLLGLVRSGERLEDFAQYEQILRSITPEELRTAFRTILSPQRHLIYSIVPKQ</sequence>
<dbReference type="STRING" id="322095.HMPREF3185_00317"/>
<feature type="transmembrane region" description="Helical" evidence="7">
    <location>
        <begin position="21"/>
        <end position="40"/>
    </location>
</feature>
<dbReference type="Proteomes" id="UP000070224">
    <property type="component" value="Unassembled WGS sequence"/>
</dbReference>
<dbReference type="Pfam" id="PF05193">
    <property type="entry name" value="Peptidase_M16_C"/>
    <property type="match status" value="2"/>
</dbReference>
<feature type="region of interest" description="Disordered" evidence="6">
    <location>
        <begin position="490"/>
        <end position="509"/>
    </location>
</feature>
<keyword evidence="4" id="KW-0862">Zinc</keyword>
<dbReference type="GO" id="GO:0008237">
    <property type="term" value="F:metallopeptidase activity"/>
    <property type="evidence" value="ECO:0007669"/>
    <property type="project" value="UniProtKB-KW"/>
</dbReference>
<keyword evidence="11" id="KW-1185">Reference proteome</keyword>
<keyword evidence="2" id="KW-0645">Protease</keyword>
<keyword evidence="7" id="KW-1133">Transmembrane helix</keyword>
<dbReference type="GO" id="GO:0046872">
    <property type="term" value="F:metal ion binding"/>
    <property type="evidence" value="ECO:0007669"/>
    <property type="project" value="InterPro"/>
</dbReference>
<dbReference type="OrthoDB" id="9811314at2"/>